<reference evidence="2 3" key="1">
    <citation type="journal article" date="2017" name="Viruses">
        <title>Phage Biodiversity in Artisanal Cheese Wheys Reflects the Complexity of the Fermentation Process.</title>
        <authorList>
            <person name="Mahony J."/>
            <person name="Moscarelli A."/>
            <person name="Kelleher P."/>
            <person name="Lugli G.A."/>
            <person name="Ventura M."/>
            <person name="Settanni L."/>
            <person name="van Sinderen D."/>
        </authorList>
    </citation>
    <scope>NUCLEOTIDE SEQUENCE [LARGE SCALE GENOMIC DNA]</scope>
</reference>
<dbReference type="Proteomes" id="UP000223361">
    <property type="component" value="Segment"/>
</dbReference>
<organism evidence="2 3">
    <name type="scientific">Lactococcus phage AM4</name>
    <dbReference type="NCBI Taxonomy" id="1965472"/>
    <lineage>
        <taxon>Viruses</taxon>
        <taxon>Duplodnaviria</taxon>
        <taxon>Heunggongvirae</taxon>
        <taxon>Uroviricota</taxon>
        <taxon>Caudoviricetes</taxon>
        <taxon>Audreyjarvisvirus</taxon>
        <taxon>Audreyjarvisvirus AM4</taxon>
    </lineage>
</organism>
<dbReference type="EMBL" id="KY554771">
    <property type="protein sequence ID" value="ARM66722.1"/>
    <property type="molecule type" value="Genomic_DNA"/>
</dbReference>
<protein>
    <submittedName>
        <fullName evidence="2">Uncharacterized protein</fullName>
    </submittedName>
</protein>
<proteinExistence type="predicted"/>
<feature type="transmembrane region" description="Helical" evidence="1">
    <location>
        <begin position="6"/>
        <end position="31"/>
    </location>
</feature>
<keyword evidence="1" id="KW-0812">Transmembrane</keyword>
<keyword evidence="1" id="KW-0472">Membrane</keyword>
<name>A0A1W6JKH1_9CAUD</name>
<evidence type="ECO:0000256" key="1">
    <source>
        <dbReference type="SAM" id="Phobius"/>
    </source>
</evidence>
<evidence type="ECO:0000313" key="2">
    <source>
        <dbReference type="EMBL" id="ARM66722.1"/>
    </source>
</evidence>
<gene>
    <name evidence="2" type="ORF">AM4_063</name>
</gene>
<evidence type="ECO:0000313" key="3">
    <source>
        <dbReference type="Proteomes" id="UP000223361"/>
    </source>
</evidence>
<keyword evidence="1" id="KW-1133">Transmembrane helix</keyword>
<keyword evidence="3" id="KW-1185">Reference proteome</keyword>
<sequence length="35" mass="3631">MGCLIPIVLILLFLANPVLGLVATAIVLAIVSLKK</sequence>
<accession>A0A1W6JKH1</accession>